<sequence length="127" mass="14500">MNINKVTVPTLKAEITIGLNKGYSEEFWSVIELKNKLAAAQQKLKQRDGILLSTKVTLSFINYPKFPIEKESFKNGVSFIAKELMNELSQNRIVVVFNDETIMLEDLPEIDGSINIESFYLILFLNI</sequence>
<name>A0ABP9G8L9_9FLAO</name>
<dbReference type="EMBL" id="BAABJJ010000001">
    <property type="protein sequence ID" value="GAA4932875.1"/>
    <property type="molecule type" value="Genomic_DNA"/>
</dbReference>
<reference evidence="2" key="1">
    <citation type="journal article" date="2019" name="Int. J. Syst. Evol. Microbiol.">
        <title>The Global Catalogue of Microorganisms (GCM) 10K type strain sequencing project: providing services to taxonomists for standard genome sequencing and annotation.</title>
        <authorList>
            <consortium name="The Broad Institute Genomics Platform"/>
            <consortium name="The Broad Institute Genome Sequencing Center for Infectious Disease"/>
            <person name="Wu L."/>
            <person name="Ma J."/>
        </authorList>
    </citation>
    <scope>NUCLEOTIDE SEQUENCE [LARGE SCALE GENOMIC DNA]</scope>
    <source>
        <strain evidence="2">JCM 18285</strain>
    </source>
</reference>
<dbReference type="RefSeq" id="WP_345189560.1">
    <property type="nucleotide sequence ID" value="NZ_BAABJJ010000001.1"/>
</dbReference>
<evidence type="ECO:0000313" key="1">
    <source>
        <dbReference type="EMBL" id="GAA4932875.1"/>
    </source>
</evidence>
<protein>
    <submittedName>
        <fullName evidence="1">Uncharacterized protein</fullName>
    </submittedName>
</protein>
<dbReference type="Proteomes" id="UP001501302">
    <property type="component" value="Unassembled WGS sequence"/>
</dbReference>
<comment type="caution">
    <text evidence="1">The sequence shown here is derived from an EMBL/GenBank/DDBJ whole genome shotgun (WGS) entry which is preliminary data.</text>
</comment>
<proteinExistence type="predicted"/>
<gene>
    <name evidence="1" type="ORF">GCM10023314_01590</name>
</gene>
<accession>A0ABP9G8L9</accession>
<evidence type="ECO:0000313" key="2">
    <source>
        <dbReference type="Proteomes" id="UP001501302"/>
    </source>
</evidence>
<keyword evidence="2" id="KW-1185">Reference proteome</keyword>
<organism evidence="1 2">
    <name type="scientific">Algibacter agarivorans</name>
    <dbReference type="NCBI Taxonomy" id="1109741"/>
    <lineage>
        <taxon>Bacteria</taxon>
        <taxon>Pseudomonadati</taxon>
        <taxon>Bacteroidota</taxon>
        <taxon>Flavobacteriia</taxon>
        <taxon>Flavobacteriales</taxon>
        <taxon>Flavobacteriaceae</taxon>
        <taxon>Algibacter</taxon>
    </lineage>
</organism>